<dbReference type="InterPro" id="IPR051016">
    <property type="entry name" value="Diverse_Substrate_AcTransf"/>
</dbReference>
<gene>
    <name evidence="5" type="ORF">C7451_101217</name>
</gene>
<dbReference type="SUPFAM" id="SSF55729">
    <property type="entry name" value="Acyl-CoA N-acyltransferases (Nat)"/>
    <property type="match status" value="1"/>
</dbReference>
<keyword evidence="2" id="KW-0808">Transferase</keyword>
<reference evidence="5 6" key="1">
    <citation type="submission" date="2018-05" db="EMBL/GenBank/DDBJ databases">
        <title>Genomic Encyclopedia of Type Strains, Phase IV (KMG-IV): sequencing the most valuable type-strain genomes for metagenomic binning, comparative biology and taxonomic classification.</title>
        <authorList>
            <person name="Goeker M."/>
        </authorList>
    </citation>
    <scope>NUCLEOTIDE SEQUENCE [LARGE SCALE GENOMIC DNA]</scope>
    <source>
        <strain evidence="5 6">DSM 3183</strain>
    </source>
</reference>
<evidence type="ECO:0000256" key="1">
    <source>
        <dbReference type="ARBA" id="ARBA00008694"/>
    </source>
</evidence>
<keyword evidence="3" id="KW-0012">Acyltransferase</keyword>
<dbReference type="PANTHER" id="PTHR10545:SF29">
    <property type="entry name" value="GH14572P-RELATED"/>
    <property type="match status" value="1"/>
</dbReference>
<dbReference type="GO" id="GO:0005840">
    <property type="term" value="C:ribosome"/>
    <property type="evidence" value="ECO:0007669"/>
    <property type="project" value="UniProtKB-KW"/>
</dbReference>
<dbReference type="GO" id="GO:0008080">
    <property type="term" value="F:N-acetyltransferase activity"/>
    <property type="evidence" value="ECO:0007669"/>
    <property type="project" value="TreeGrafter"/>
</dbReference>
<dbReference type="AlphaFoldDB" id="A0A2V3VDB1"/>
<keyword evidence="6" id="KW-1185">Reference proteome</keyword>
<name>A0A2V3VDB1_9SPHN</name>
<evidence type="ECO:0000313" key="6">
    <source>
        <dbReference type="Proteomes" id="UP000248014"/>
    </source>
</evidence>
<proteinExistence type="inferred from homology"/>
<dbReference type="FunFam" id="3.40.630.30:FF:000064">
    <property type="entry name" value="GNAT family acetyltransferase"/>
    <property type="match status" value="1"/>
</dbReference>
<keyword evidence="5" id="KW-0689">Ribosomal protein</keyword>
<evidence type="ECO:0000256" key="2">
    <source>
        <dbReference type="ARBA" id="ARBA00022679"/>
    </source>
</evidence>
<dbReference type="InterPro" id="IPR000182">
    <property type="entry name" value="GNAT_dom"/>
</dbReference>
<comment type="caution">
    <text evidence="5">The sequence shown here is derived from an EMBL/GenBank/DDBJ whole genome shotgun (WGS) entry which is preliminary data.</text>
</comment>
<dbReference type="OrthoDB" id="9805924at2"/>
<evidence type="ECO:0000259" key="4">
    <source>
        <dbReference type="PROSITE" id="PS51186"/>
    </source>
</evidence>
<dbReference type="PROSITE" id="PS51186">
    <property type="entry name" value="GNAT"/>
    <property type="match status" value="1"/>
</dbReference>
<keyword evidence="5" id="KW-0687">Ribonucleoprotein</keyword>
<sequence length="159" mass="17565">MTVTIRPARPGDEAAILRMVVALAVYEREPDAVKATEDSLRATLFGENAQVFAHIAELDGAPVGLALWFLTYSTWTGRPSLYLEDLFVAESARGTGAGRALLTALAKEARARGCARMDWAVLDWNEKAREFYRHIGAHHSKGWEPWRIEGEALERLAAG</sequence>
<dbReference type="Proteomes" id="UP000248014">
    <property type="component" value="Unassembled WGS sequence"/>
</dbReference>
<dbReference type="EMBL" id="QJJM01000001">
    <property type="protein sequence ID" value="PXW79154.1"/>
    <property type="molecule type" value="Genomic_DNA"/>
</dbReference>
<evidence type="ECO:0000256" key="3">
    <source>
        <dbReference type="ARBA" id="ARBA00023315"/>
    </source>
</evidence>
<dbReference type="PANTHER" id="PTHR10545">
    <property type="entry name" value="DIAMINE N-ACETYLTRANSFERASE"/>
    <property type="match status" value="1"/>
</dbReference>
<feature type="domain" description="N-acetyltransferase" evidence="4">
    <location>
        <begin position="3"/>
        <end position="159"/>
    </location>
</feature>
<comment type="similarity">
    <text evidence="1">Belongs to the acetyltransferase family.</text>
</comment>
<protein>
    <submittedName>
        <fullName evidence="5">Ribosomal protein S18 acetylase RimI-like enzyme</fullName>
    </submittedName>
</protein>
<dbReference type="Pfam" id="PF00583">
    <property type="entry name" value="Acetyltransf_1"/>
    <property type="match status" value="1"/>
</dbReference>
<dbReference type="RefSeq" id="WP_110297410.1">
    <property type="nucleotide sequence ID" value="NZ_QJJM01000001.1"/>
</dbReference>
<accession>A0A2V3VDB1</accession>
<dbReference type="Gene3D" id="3.40.630.30">
    <property type="match status" value="1"/>
</dbReference>
<dbReference type="CDD" id="cd04301">
    <property type="entry name" value="NAT_SF"/>
    <property type="match status" value="1"/>
</dbReference>
<organism evidence="5 6">
    <name type="scientific">Blastomonas natatoria</name>
    <dbReference type="NCBI Taxonomy" id="34015"/>
    <lineage>
        <taxon>Bacteria</taxon>
        <taxon>Pseudomonadati</taxon>
        <taxon>Pseudomonadota</taxon>
        <taxon>Alphaproteobacteria</taxon>
        <taxon>Sphingomonadales</taxon>
        <taxon>Sphingomonadaceae</taxon>
        <taxon>Blastomonas</taxon>
    </lineage>
</organism>
<dbReference type="InterPro" id="IPR016181">
    <property type="entry name" value="Acyl_CoA_acyltransferase"/>
</dbReference>
<evidence type="ECO:0000313" key="5">
    <source>
        <dbReference type="EMBL" id="PXW79154.1"/>
    </source>
</evidence>